<reference evidence="4 5" key="1">
    <citation type="submission" date="2021-03" db="EMBL/GenBank/DDBJ databases">
        <authorList>
            <person name="King G.J."/>
            <person name="Bancroft I."/>
            <person name="Baten A."/>
            <person name="Bloomfield J."/>
            <person name="Borpatragohain P."/>
            <person name="He Z."/>
            <person name="Irish N."/>
            <person name="Irwin J."/>
            <person name="Liu K."/>
            <person name="Mauleon R.P."/>
            <person name="Moore J."/>
            <person name="Morris R."/>
            <person name="Ostergaard L."/>
            <person name="Wang B."/>
            <person name="Wells R."/>
        </authorList>
    </citation>
    <scope>NUCLEOTIDE SEQUENCE [LARGE SCALE GENOMIC DNA]</scope>
    <source>
        <strain evidence="4">R-o-18</strain>
        <tissue evidence="4">Leaf</tissue>
    </source>
</reference>
<dbReference type="PANTHER" id="PTHR31286">
    <property type="entry name" value="GLYCINE-RICH CELL WALL STRUCTURAL PROTEIN 1.8-LIKE"/>
    <property type="match status" value="1"/>
</dbReference>
<comment type="caution">
    <text evidence="4">The sequence shown here is derived from an EMBL/GenBank/DDBJ whole genome shotgun (WGS) entry which is preliminary data.</text>
</comment>
<keyword evidence="1" id="KW-0479">Metal-binding</keyword>
<dbReference type="Proteomes" id="UP000823674">
    <property type="component" value="Chromosome A01"/>
</dbReference>
<keyword evidence="1" id="KW-0862">Zinc</keyword>
<name>A0ABQ7NWK3_BRACM</name>
<dbReference type="InterPro" id="IPR001878">
    <property type="entry name" value="Znf_CCHC"/>
</dbReference>
<feature type="compositionally biased region" description="Polar residues" evidence="2">
    <location>
        <begin position="233"/>
        <end position="242"/>
    </location>
</feature>
<sequence>MDTRGPDNQDEYIIGQFHICALPPDVLVVNKHWDRAKRFQLCQFGLISRISLIVVSCYSCLDISHIASDLGKTILTHKPHLDLMQMNEAENLVEVELDKPFAKLIACDDKQGNIYSFIVYIWSPSTCARCGNLGHKEKRCLLPLSSSTLVKTTFLGVIGEILNVPVVNIENILQVSNLSFPKTTSTQEKSAPFSDSHLHIHVEIQYDQKEMEPSTKEVTSLRQEALSPVQEMSFPQSESTSPLAGITLF</sequence>
<feature type="region of interest" description="Disordered" evidence="2">
    <location>
        <begin position="227"/>
        <end position="249"/>
    </location>
</feature>
<dbReference type="PANTHER" id="PTHR31286:SF133">
    <property type="entry name" value="TA11-LIKE NON-LTR RETROELEMENT PROTEIN-RELATED"/>
    <property type="match status" value="1"/>
</dbReference>
<accession>A0ABQ7NWK3</accession>
<protein>
    <recommendedName>
        <fullName evidence="3">CCHC-type domain-containing protein</fullName>
    </recommendedName>
</protein>
<evidence type="ECO:0000259" key="3">
    <source>
        <dbReference type="PROSITE" id="PS50158"/>
    </source>
</evidence>
<dbReference type="InterPro" id="IPR040256">
    <property type="entry name" value="At4g02000-like"/>
</dbReference>
<dbReference type="EMBL" id="JADBGQ010000001">
    <property type="protein sequence ID" value="KAG5415232.1"/>
    <property type="molecule type" value="Genomic_DNA"/>
</dbReference>
<keyword evidence="5" id="KW-1185">Reference proteome</keyword>
<organism evidence="4 5">
    <name type="scientific">Brassica rapa subsp. trilocularis</name>
    <dbReference type="NCBI Taxonomy" id="1813537"/>
    <lineage>
        <taxon>Eukaryota</taxon>
        <taxon>Viridiplantae</taxon>
        <taxon>Streptophyta</taxon>
        <taxon>Embryophyta</taxon>
        <taxon>Tracheophyta</taxon>
        <taxon>Spermatophyta</taxon>
        <taxon>Magnoliopsida</taxon>
        <taxon>eudicotyledons</taxon>
        <taxon>Gunneridae</taxon>
        <taxon>Pentapetalae</taxon>
        <taxon>rosids</taxon>
        <taxon>malvids</taxon>
        <taxon>Brassicales</taxon>
        <taxon>Brassicaceae</taxon>
        <taxon>Brassiceae</taxon>
        <taxon>Brassica</taxon>
    </lineage>
</organism>
<feature type="domain" description="CCHC-type" evidence="3">
    <location>
        <begin position="127"/>
        <end position="140"/>
    </location>
</feature>
<dbReference type="PROSITE" id="PS50158">
    <property type="entry name" value="ZF_CCHC"/>
    <property type="match status" value="1"/>
</dbReference>
<evidence type="ECO:0000313" key="4">
    <source>
        <dbReference type="EMBL" id="KAG5415232.1"/>
    </source>
</evidence>
<evidence type="ECO:0000256" key="1">
    <source>
        <dbReference type="PROSITE-ProRule" id="PRU00047"/>
    </source>
</evidence>
<evidence type="ECO:0000256" key="2">
    <source>
        <dbReference type="SAM" id="MobiDB-lite"/>
    </source>
</evidence>
<evidence type="ECO:0000313" key="5">
    <source>
        <dbReference type="Proteomes" id="UP000823674"/>
    </source>
</evidence>
<proteinExistence type="predicted"/>
<keyword evidence="1" id="KW-0863">Zinc-finger</keyword>
<gene>
    <name evidence="4" type="primary">A01p036530.1_BraROA</name>
    <name evidence="4" type="ORF">IGI04_002799</name>
</gene>